<dbReference type="Gene3D" id="1.25.40.10">
    <property type="entry name" value="Tetratricopeptide repeat domain"/>
    <property type="match status" value="3"/>
</dbReference>
<dbReference type="SUPFAM" id="SSF48452">
    <property type="entry name" value="TPR-like"/>
    <property type="match status" value="2"/>
</dbReference>
<dbReference type="PANTHER" id="PTHR44858:SF1">
    <property type="entry name" value="UDP-N-ACETYLGLUCOSAMINE--PEPTIDE N-ACETYLGLUCOSAMINYLTRANSFERASE SPINDLY-RELATED"/>
    <property type="match status" value="1"/>
</dbReference>
<dbReference type="SMART" id="SM00028">
    <property type="entry name" value="TPR"/>
    <property type="match status" value="6"/>
</dbReference>
<dbReference type="Pfam" id="PF13414">
    <property type="entry name" value="TPR_11"/>
    <property type="match status" value="1"/>
</dbReference>
<comment type="caution">
    <text evidence="5">The sequence shown here is derived from an EMBL/GenBank/DDBJ whole genome shotgun (WGS) entry which is preliminary data.</text>
</comment>
<evidence type="ECO:0000313" key="6">
    <source>
        <dbReference type="Proteomes" id="UP001500751"/>
    </source>
</evidence>
<feature type="repeat" description="TPR" evidence="3">
    <location>
        <begin position="686"/>
        <end position="719"/>
    </location>
</feature>
<evidence type="ECO:0000313" key="5">
    <source>
        <dbReference type="EMBL" id="GAA2057074.1"/>
    </source>
</evidence>
<keyword evidence="6" id="KW-1185">Reference proteome</keyword>
<dbReference type="InterPro" id="IPR011990">
    <property type="entry name" value="TPR-like_helical_dom_sf"/>
</dbReference>
<name>A0ABP5GX85_9ACTN</name>
<reference evidence="6" key="1">
    <citation type="journal article" date="2019" name="Int. J. Syst. Evol. Microbiol.">
        <title>The Global Catalogue of Microorganisms (GCM) 10K type strain sequencing project: providing services to taxonomists for standard genome sequencing and annotation.</title>
        <authorList>
            <consortium name="The Broad Institute Genomics Platform"/>
            <consortium name="The Broad Institute Genome Sequencing Center for Infectious Disease"/>
            <person name="Wu L."/>
            <person name="Ma J."/>
        </authorList>
    </citation>
    <scope>NUCLEOTIDE SEQUENCE [LARGE SCALE GENOMIC DNA]</scope>
    <source>
        <strain evidence="6">JCM 16014</strain>
    </source>
</reference>
<proteinExistence type="predicted"/>
<protein>
    <recommendedName>
        <fullName evidence="7">Tetratricopeptide repeat protein</fullName>
    </recommendedName>
</protein>
<dbReference type="Pfam" id="PF13181">
    <property type="entry name" value="TPR_8"/>
    <property type="match status" value="1"/>
</dbReference>
<dbReference type="PANTHER" id="PTHR44858">
    <property type="entry name" value="TETRATRICOPEPTIDE REPEAT PROTEIN 6"/>
    <property type="match status" value="1"/>
</dbReference>
<evidence type="ECO:0000256" key="1">
    <source>
        <dbReference type="ARBA" id="ARBA00022737"/>
    </source>
</evidence>
<dbReference type="EMBL" id="BAAAQN010000066">
    <property type="protein sequence ID" value="GAA2057074.1"/>
    <property type="molecule type" value="Genomic_DNA"/>
</dbReference>
<keyword evidence="2 3" id="KW-0802">TPR repeat</keyword>
<gene>
    <name evidence="5" type="ORF">GCM10009839_77990</name>
</gene>
<dbReference type="Pfam" id="PF13432">
    <property type="entry name" value="TPR_16"/>
    <property type="match status" value="1"/>
</dbReference>
<accession>A0ABP5GX85</accession>
<dbReference type="InterPro" id="IPR050498">
    <property type="entry name" value="Ycf3"/>
</dbReference>
<feature type="repeat" description="TPR" evidence="3">
    <location>
        <begin position="550"/>
        <end position="583"/>
    </location>
</feature>
<feature type="region of interest" description="Disordered" evidence="4">
    <location>
        <begin position="195"/>
        <end position="231"/>
    </location>
</feature>
<organism evidence="5 6">
    <name type="scientific">Catenulispora yoronensis</name>
    <dbReference type="NCBI Taxonomy" id="450799"/>
    <lineage>
        <taxon>Bacteria</taxon>
        <taxon>Bacillati</taxon>
        <taxon>Actinomycetota</taxon>
        <taxon>Actinomycetes</taxon>
        <taxon>Catenulisporales</taxon>
        <taxon>Catenulisporaceae</taxon>
        <taxon>Catenulispora</taxon>
    </lineage>
</organism>
<dbReference type="Proteomes" id="UP001500751">
    <property type="component" value="Unassembled WGS sequence"/>
</dbReference>
<evidence type="ECO:0000256" key="3">
    <source>
        <dbReference type="PROSITE-ProRule" id="PRU00339"/>
    </source>
</evidence>
<dbReference type="RefSeq" id="WP_344670756.1">
    <property type="nucleotide sequence ID" value="NZ_BAAAQN010000066.1"/>
</dbReference>
<sequence length="737" mass="81612">MSSPPPTPGRQDSAPHDWIVGRRRADCLATAAGVRTWAVTVNCHRRLRGPYTGVGTMLRTIVPQAMSRSPELVAAHLVAILCAAPELEELIGSPPGTLTEHAPPGERTRWYSRLRTRRISHHLVDFLNDLARESETGSLALCFDTVDEADHTDQEFLAIALRRTDPALVRLGVASEAPDGSDLLPELLDALGSRTTQTQAPHLPADELGSITDAGDHSGDHSNGYSDHSDYADHDDEALLRAFIDSDGITDRPEETLAYYRARKADPQAVAALHRARAAELEARGEVSLTLGAILYHVRHGAERLYDAWPAYVQAEKYCMDVGFYRAQLELLDEMELILRDAPEDHDRGKDHHVYIRRGQVLALLDRQEEAMASYISGLADTRVPREAMALHYYLGMLYTRFQRPEHKDHTVAKAHLNTSVALASQIPEPDDRAFFTVFMGNGLALAEVHLGRLQQALELVDAGLARLDRELGDARHRLHRSVLRANRAQVLMGLKRHQEALEDFNELVRIDPFYNEYYFERGNARYQSGDLDGAMTDYDEALALGPMFPELFHNRGEAKSANGDIEAAIQEFRHALELEPDTLESRIALSSLLLETGAEREAIELIGDGLGLHPEDARLLCLLGQATMAIDDTDRALDALDRAVAADGELYQALAVRAALHYEHGRFDDAVADLDRALAVAGDDPDLLFNRGYAQEAAGRLAEAVEDYTRALELPGADSETLISRRLECRAQLSVD</sequence>
<evidence type="ECO:0000256" key="2">
    <source>
        <dbReference type="ARBA" id="ARBA00022803"/>
    </source>
</evidence>
<feature type="repeat" description="TPR" evidence="3">
    <location>
        <begin position="516"/>
        <end position="549"/>
    </location>
</feature>
<dbReference type="PROSITE" id="PS50005">
    <property type="entry name" value="TPR"/>
    <property type="match status" value="3"/>
</dbReference>
<evidence type="ECO:0008006" key="7">
    <source>
        <dbReference type="Google" id="ProtNLM"/>
    </source>
</evidence>
<evidence type="ECO:0000256" key="4">
    <source>
        <dbReference type="SAM" id="MobiDB-lite"/>
    </source>
</evidence>
<dbReference type="InterPro" id="IPR019734">
    <property type="entry name" value="TPR_rpt"/>
</dbReference>
<keyword evidence="1" id="KW-0677">Repeat</keyword>